<dbReference type="Gene3D" id="3.60.130.10">
    <property type="entry name" value="Clavaminate synthase-like"/>
    <property type="match status" value="1"/>
</dbReference>
<keyword evidence="4" id="KW-0560">Oxidoreductase</keyword>
<dbReference type="FunFam" id="3.60.130.10:FF:000003">
    <property type="entry name" value="Alpha-ketoglutarate-dependent taurine dioxygenase"/>
    <property type="match status" value="1"/>
</dbReference>
<evidence type="ECO:0000256" key="6">
    <source>
        <dbReference type="SAM" id="MobiDB-lite"/>
    </source>
</evidence>
<evidence type="ECO:0000313" key="8">
    <source>
        <dbReference type="EMBL" id="CAE6436888.1"/>
    </source>
</evidence>
<proteinExistence type="inferred from homology"/>
<evidence type="ECO:0000313" key="10">
    <source>
        <dbReference type="Proteomes" id="UP000663888"/>
    </source>
</evidence>
<dbReference type="EMBL" id="CAJMWX010001647">
    <property type="protein sequence ID" value="CAE6500739.1"/>
    <property type="molecule type" value="Genomic_DNA"/>
</dbReference>
<evidence type="ECO:0000256" key="3">
    <source>
        <dbReference type="ARBA" id="ARBA00022964"/>
    </source>
</evidence>
<dbReference type="SUPFAM" id="SSF51197">
    <property type="entry name" value="Clavaminate synthase-like"/>
    <property type="match status" value="1"/>
</dbReference>
<evidence type="ECO:0000256" key="2">
    <source>
        <dbReference type="ARBA" id="ARBA00022723"/>
    </source>
</evidence>
<feature type="compositionally biased region" description="Low complexity" evidence="6">
    <location>
        <begin position="87"/>
        <end position="100"/>
    </location>
</feature>
<keyword evidence="5" id="KW-0408">Iron</keyword>
<dbReference type="InterPro" id="IPR051323">
    <property type="entry name" value="AtsK-like"/>
</dbReference>
<dbReference type="PANTHER" id="PTHR30468">
    <property type="entry name" value="ALPHA-KETOGLUTARATE-DEPENDENT SULFONATE DIOXYGENASE"/>
    <property type="match status" value="1"/>
</dbReference>
<dbReference type="GO" id="GO:0046872">
    <property type="term" value="F:metal ion binding"/>
    <property type="evidence" value="ECO:0007669"/>
    <property type="project" value="UniProtKB-KW"/>
</dbReference>
<dbReference type="GO" id="GO:0016706">
    <property type="term" value="F:2-oxoglutarate-dependent dioxygenase activity"/>
    <property type="evidence" value="ECO:0007669"/>
    <property type="project" value="TreeGrafter"/>
</dbReference>
<evidence type="ECO:0000256" key="1">
    <source>
        <dbReference type="ARBA" id="ARBA00005896"/>
    </source>
</evidence>
<evidence type="ECO:0000256" key="5">
    <source>
        <dbReference type="ARBA" id="ARBA00023004"/>
    </source>
</evidence>
<name>A0A8H3HBH7_9AGAM</name>
<dbReference type="InterPro" id="IPR042098">
    <property type="entry name" value="TauD-like_sf"/>
</dbReference>
<evidence type="ECO:0000259" key="7">
    <source>
        <dbReference type="Pfam" id="PF02668"/>
    </source>
</evidence>
<evidence type="ECO:0000313" key="9">
    <source>
        <dbReference type="EMBL" id="CAE6500739.1"/>
    </source>
</evidence>
<keyword evidence="3" id="KW-0223">Dioxygenase</keyword>
<dbReference type="Pfam" id="PF02668">
    <property type="entry name" value="TauD"/>
    <property type="match status" value="1"/>
</dbReference>
<protein>
    <recommendedName>
        <fullName evidence="7">TauD/TfdA-like domain-containing protein</fullName>
    </recommendedName>
</protein>
<reference evidence="9" key="1">
    <citation type="submission" date="2021-01" db="EMBL/GenBank/DDBJ databases">
        <authorList>
            <person name="Kaushik A."/>
        </authorList>
    </citation>
    <scope>NUCLEOTIDE SEQUENCE</scope>
    <source>
        <strain evidence="9">AG4-R118</strain>
        <strain evidence="8">AG4-RS23</strain>
    </source>
</reference>
<organism evidence="9 10">
    <name type="scientific">Rhizoctonia solani</name>
    <dbReference type="NCBI Taxonomy" id="456999"/>
    <lineage>
        <taxon>Eukaryota</taxon>
        <taxon>Fungi</taxon>
        <taxon>Dikarya</taxon>
        <taxon>Basidiomycota</taxon>
        <taxon>Agaricomycotina</taxon>
        <taxon>Agaricomycetes</taxon>
        <taxon>Cantharellales</taxon>
        <taxon>Ceratobasidiaceae</taxon>
        <taxon>Rhizoctonia</taxon>
    </lineage>
</organism>
<dbReference type="AlphaFoldDB" id="A0A8H3HBH7"/>
<feature type="domain" description="TauD/TfdA-like" evidence="7">
    <location>
        <begin position="158"/>
        <end position="428"/>
    </location>
</feature>
<comment type="caution">
    <text evidence="9">The sequence shown here is derived from an EMBL/GenBank/DDBJ whole genome shotgun (WGS) entry which is preliminary data.</text>
</comment>
<dbReference type="EMBL" id="CAJMWY010000522">
    <property type="protein sequence ID" value="CAE6436888.1"/>
    <property type="molecule type" value="Genomic_DNA"/>
</dbReference>
<gene>
    <name evidence="9" type="ORF">RDB_LOCUS152756</name>
    <name evidence="8" type="ORF">RDB_LOCUS33420</name>
</gene>
<feature type="region of interest" description="Disordered" evidence="6">
    <location>
        <begin position="87"/>
        <end position="108"/>
    </location>
</feature>
<dbReference type="GO" id="GO:0005737">
    <property type="term" value="C:cytoplasm"/>
    <property type="evidence" value="ECO:0007669"/>
    <property type="project" value="TreeGrafter"/>
</dbReference>
<dbReference type="InterPro" id="IPR003819">
    <property type="entry name" value="TauD/TfdA-like"/>
</dbReference>
<dbReference type="PANTHER" id="PTHR30468:SF28">
    <property type="entry name" value="ALPHA-KETOGLUTARATE-DEPENDENT TAURINE DIOXYGENASE (AFU_ORTHOLOGUE AFUA_8G02210)-RELATED"/>
    <property type="match status" value="1"/>
</dbReference>
<comment type="similarity">
    <text evidence="1">Belongs to the TfdA dioxygenase family.</text>
</comment>
<dbReference type="Proteomes" id="UP000663888">
    <property type="component" value="Unassembled WGS sequence"/>
</dbReference>
<keyword evidence="2" id="KW-0479">Metal-binding</keyword>
<accession>A0A8H3HBH7</accession>
<evidence type="ECO:0000256" key="4">
    <source>
        <dbReference type="ARBA" id="ARBA00023002"/>
    </source>
</evidence>
<feature type="non-terminal residue" evidence="9">
    <location>
        <position position="1"/>
    </location>
</feature>
<dbReference type="Proteomes" id="UP000663861">
    <property type="component" value="Unassembled WGS sequence"/>
</dbReference>
<sequence>PNSWVTSWIKFAHAPPRPNLREGVDCVGKAWSHERNLPRAETRFGDHCAAFNNKQSSDGSSNPNEGYGLNLNNLVLVQRIMAPPVATEASTTTASDSSTPLITTDPNSDYPYKHLLPVYDNSKSYPPLEPFEHTDPASRAATLPEAEQRAFLNNATRVRNLTPKLGTEVVGVDLTLLDEPARDQLALEVARRGVVVFRDQPKFLAQTAEQFREWGSYFGRLHIHPTSRHPALIPELHLTYYDSNDGEFFHKLLRTHISTTKWHSDVSYELQPPGLTAFFLLTQPSSGGGDTSFVSQVQALKKLSPPFVEFLKTLKAVHSGVQQAQDSQGLWRDPVEHVHPVVRRHPVTREEALYVNPMYTRYIVGLKKEESDTILGFLYNHIACVADAQVRVSWEPNTVVLWDNRITAHTAIVDFAEPTERRHGARITPQAERPIPALESLDLS</sequence>